<dbReference type="EMBL" id="JARACI010000345">
    <property type="protein sequence ID" value="MDD9205209.1"/>
    <property type="molecule type" value="Genomic_DNA"/>
</dbReference>
<accession>A0ABT5TVA9</accession>
<sequence>MTVSDPPTWPPVWEQRLRARQVGLPEWAVDAPGRACVVATSHGVLQVHAWEVGSRRLVQATDRPQGTTTATISPDGRWLWWFDDTDGDEFGRWRRQPFGSPPGQG</sequence>
<keyword evidence="2" id="KW-1185">Reference proteome</keyword>
<organism evidence="1 2">
    <name type="scientific">Georgenia halotolerans</name>
    <dbReference type="NCBI Taxonomy" id="3028317"/>
    <lineage>
        <taxon>Bacteria</taxon>
        <taxon>Bacillati</taxon>
        <taxon>Actinomycetota</taxon>
        <taxon>Actinomycetes</taxon>
        <taxon>Micrococcales</taxon>
        <taxon>Bogoriellaceae</taxon>
        <taxon>Georgenia</taxon>
    </lineage>
</organism>
<dbReference type="Proteomes" id="UP001165561">
    <property type="component" value="Unassembled WGS sequence"/>
</dbReference>
<proteinExistence type="predicted"/>
<protein>
    <submittedName>
        <fullName evidence="1">S9 family peptidase</fullName>
    </submittedName>
</protein>
<gene>
    <name evidence="1" type="ORF">PU560_01865</name>
</gene>
<evidence type="ECO:0000313" key="1">
    <source>
        <dbReference type="EMBL" id="MDD9205209.1"/>
    </source>
</evidence>
<dbReference type="SUPFAM" id="SSF50969">
    <property type="entry name" value="YVTN repeat-like/Quinoprotein amine dehydrogenase"/>
    <property type="match status" value="1"/>
</dbReference>
<name>A0ABT5TVA9_9MICO</name>
<feature type="non-terminal residue" evidence="1">
    <location>
        <position position="105"/>
    </location>
</feature>
<reference evidence="1" key="1">
    <citation type="submission" date="2023-02" db="EMBL/GenBank/DDBJ databases">
        <title>Georgenia sp.10Sc9-8, isolated from a soil sample collected from the Taklamakan desert.</title>
        <authorList>
            <person name="Liu S."/>
        </authorList>
    </citation>
    <scope>NUCLEOTIDE SEQUENCE</scope>
    <source>
        <strain evidence="1">10Sc9-8</strain>
    </source>
</reference>
<dbReference type="InterPro" id="IPR011044">
    <property type="entry name" value="Quino_amine_DH_bsu"/>
</dbReference>
<evidence type="ECO:0000313" key="2">
    <source>
        <dbReference type="Proteomes" id="UP001165561"/>
    </source>
</evidence>
<comment type="caution">
    <text evidence="1">The sequence shown here is derived from an EMBL/GenBank/DDBJ whole genome shotgun (WGS) entry which is preliminary data.</text>
</comment>